<protein>
    <recommendedName>
        <fullName evidence="2">Aminotransferase class V domain-containing protein</fullName>
    </recommendedName>
</protein>
<gene>
    <name evidence="3" type="ORF">OSTQU699_LOCUS4656</name>
</gene>
<feature type="domain" description="Aminotransferase class V" evidence="2">
    <location>
        <begin position="1"/>
        <end position="210"/>
    </location>
</feature>
<dbReference type="InterPro" id="IPR015421">
    <property type="entry name" value="PyrdxlP-dep_Trfase_major"/>
</dbReference>
<dbReference type="InterPro" id="IPR015422">
    <property type="entry name" value="PyrdxlP-dep_Trfase_small"/>
</dbReference>
<dbReference type="InterPro" id="IPR000192">
    <property type="entry name" value="Aminotrans_V_dom"/>
</dbReference>
<reference evidence="3" key="1">
    <citation type="submission" date="2020-12" db="EMBL/GenBank/DDBJ databases">
        <authorList>
            <person name="Iha C."/>
        </authorList>
    </citation>
    <scope>NUCLEOTIDE SEQUENCE</scope>
</reference>
<dbReference type="Gene3D" id="3.40.640.10">
    <property type="entry name" value="Type I PLP-dependent aspartate aminotransferase-like (Major domain)"/>
    <property type="match status" value="1"/>
</dbReference>
<name>A0A8S1IWC9_9CHLO</name>
<keyword evidence="1" id="KW-0663">Pyridoxal phosphate</keyword>
<organism evidence="3 4">
    <name type="scientific">Ostreobium quekettii</name>
    <dbReference type="NCBI Taxonomy" id="121088"/>
    <lineage>
        <taxon>Eukaryota</taxon>
        <taxon>Viridiplantae</taxon>
        <taxon>Chlorophyta</taxon>
        <taxon>core chlorophytes</taxon>
        <taxon>Ulvophyceae</taxon>
        <taxon>TCBD clade</taxon>
        <taxon>Bryopsidales</taxon>
        <taxon>Ostreobineae</taxon>
        <taxon>Ostreobiaceae</taxon>
        <taxon>Ostreobium</taxon>
    </lineage>
</organism>
<evidence type="ECO:0000313" key="3">
    <source>
        <dbReference type="EMBL" id="CAD7699297.1"/>
    </source>
</evidence>
<dbReference type="AlphaFoldDB" id="A0A8S1IWC9"/>
<accession>A0A8S1IWC9</accession>
<dbReference type="EMBL" id="CAJHUC010000987">
    <property type="protein sequence ID" value="CAD7699297.1"/>
    <property type="molecule type" value="Genomic_DNA"/>
</dbReference>
<proteinExistence type="predicted"/>
<dbReference type="SUPFAM" id="SSF53383">
    <property type="entry name" value="PLP-dependent transferases"/>
    <property type="match status" value="1"/>
</dbReference>
<dbReference type="PANTHER" id="PTHR43586">
    <property type="entry name" value="CYSTEINE DESULFURASE"/>
    <property type="match status" value="1"/>
</dbReference>
<evidence type="ECO:0000256" key="1">
    <source>
        <dbReference type="ARBA" id="ARBA00022898"/>
    </source>
</evidence>
<dbReference type="PANTHER" id="PTHR43586:SF8">
    <property type="entry name" value="CYSTEINE DESULFURASE 1, CHLOROPLASTIC"/>
    <property type="match status" value="1"/>
</dbReference>
<keyword evidence="4" id="KW-1185">Reference proteome</keyword>
<evidence type="ECO:0000259" key="2">
    <source>
        <dbReference type="Pfam" id="PF00266"/>
    </source>
</evidence>
<dbReference type="Pfam" id="PF00266">
    <property type="entry name" value="Aminotran_5"/>
    <property type="match status" value="1"/>
</dbReference>
<dbReference type="InterPro" id="IPR015424">
    <property type="entry name" value="PyrdxlP-dep_Trfase"/>
</dbReference>
<evidence type="ECO:0000313" key="4">
    <source>
        <dbReference type="Proteomes" id="UP000708148"/>
    </source>
</evidence>
<dbReference type="OrthoDB" id="420046at2759"/>
<comment type="caution">
    <text evidence="3">The sequence shown here is derived from an EMBL/GenBank/DDBJ whole genome shotgun (WGS) entry which is preliminary data.</text>
</comment>
<sequence>MAHKVGARVLLDCCQSVPNRPVDVQDLGADWIVASGHKMCGPTGCGFLWGRYDVLEEMTPFMGGGEMIEDVFISHSTYAPPPARFEAGTPAIAEAIGLGAACDYLSGLGMHRVHAYEQDLGAYLYDRLKSVDKVRIYGPPPSVPRSRASLCAFNVEGLHASDVAALLDQQGVAVRSGHHCTQPLHQYLDVPASARASLYIYNTRHEVDMFIDALGDSIKFFTDLNF</sequence>
<dbReference type="Proteomes" id="UP000708148">
    <property type="component" value="Unassembled WGS sequence"/>
</dbReference>
<dbReference type="Gene3D" id="3.90.1150.10">
    <property type="entry name" value="Aspartate Aminotransferase, domain 1"/>
    <property type="match status" value="1"/>
</dbReference>